<dbReference type="Proteomes" id="UP000216475">
    <property type="component" value="Unassembled WGS sequence"/>
</dbReference>
<dbReference type="InterPro" id="IPR006153">
    <property type="entry name" value="Cation/H_exchanger_TM"/>
</dbReference>
<evidence type="ECO:0000256" key="4">
    <source>
        <dbReference type="ARBA" id="ARBA00022692"/>
    </source>
</evidence>
<evidence type="ECO:0000259" key="8">
    <source>
        <dbReference type="Pfam" id="PF00999"/>
    </source>
</evidence>
<keyword evidence="5 7" id="KW-1133">Transmembrane helix</keyword>
<organism evidence="9 10">
    <name type="scientific">Terribacillus saccharophilus</name>
    <dbReference type="NCBI Taxonomy" id="361277"/>
    <lineage>
        <taxon>Bacteria</taxon>
        <taxon>Bacillati</taxon>
        <taxon>Bacillota</taxon>
        <taxon>Bacilli</taxon>
        <taxon>Bacillales</taxon>
        <taxon>Bacillaceae</taxon>
        <taxon>Terribacillus</taxon>
    </lineage>
</organism>
<feature type="transmembrane region" description="Helical" evidence="7">
    <location>
        <begin position="177"/>
        <end position="194"/>
    </location>
</feature>
<keyword evidence="6 7" id="KW-0472">Membrane</keyword>
<feature type="transmembrane region" description="Helical" evidence="7">
    <location>
        <begin position="289"/>
        <end position="308"/>
    </location>
</feature>
<feature type="transmembrane region" description="Helical" evidence="7">
    <location>
        <begin position="215"/>
        <end position="234"/>
    </location>
</feature>
<evidence type="ECO:0000256" key="6">
    <source>
        <dbReference type="ARBA" id="ARBA00023136"/>
    </source>
</evidence>
<evidence type="ECO:0000256" key="2">
    <source>
        <dbReference type="ARBA" id="ARBA00005551"/>
    </source>
</evidence>
<proteinExistence type="inferred from homology"/>
<feature type="transmembrane region" description="Helical" evidence="7">
    <location>
        <begin position="143"/>
        <end position="165"/>
    </location>
</feature>
<accession>A0A268HHE2</accession>
<dbReference type="GO" id="GO:1902600">
    <property type="term" value="P:proton transmembrane transport"/>
    <property type="evidence" value="ECO:0007669"/>
    <property type="project" value="InterPro"/>
</dbReference>
<feature type="transmembrane region" description="Helical" evidence="7">
    <location>
        <begin position="57"/>
        <end position="75"/>
    </location>
</feature>
<feature type="transmembrane region" description="Helical" evidence="7">
    <location>
        <begin position="87"/>
        <end position="106"/>
    </location>
</feature>
<feature type="domain" description="Cation/H+ exchanger transmembrane" evidence="8">
    <location>
        <begin position="17"/>
        <end position="364"/>
    </location>
</feature>
<name>A0A268HHE2_9BACI</name>
<comment type="caution">
    <text evidence="9">The sequence shown here is derived from an EMBL/GenBank/DDBJ whole genome shotgun (WGS) entry which is preliminary data.</text>
</comment>
<comment type="similarity">
    <text evidence="2">Belongs to the monovalent cation:proton antiporter 2 (CPA2) transporter (TC 2.A.37) family.</text>
</comment>
<dbReference type="RefSeq" id="WP_095268617.1">
    <property type="nucleotide sequence ID" value="NZ_JBIVTN010000002.1"/>
</dbReference>
<dbReference type="PANTHER" id="PTHR42751:SF6">
    <property type="entry name" value="CONSERVED INTEGRAL MEMBRANE TRANSPORT PROTEIN-RELATED"/>
    <property type="match status" value="1"/>
</dbReference>
<dbReference type="GO" id="GO:0016020">
    <property type="term" value="C:membrane"/>
    <property type="evidence" value="ECO:0007669"/>
    <property type="project" value="UniProtKB-SubCell"/>
</dbReference>
<evidence type="ECO:0000313" key="9">
    <source>
        <dbReference type="EMBL" id="PAE09307.1"/>
    </source>
</evidence>
<dbReference type="InterPro" id="IPR038770">
    <property type="entry name" value="Na+/solute_symporter_sf"/>
</dbReference>
<comment type="subcellular location">
    <subcellularLocation>
        <location evidence="1">Membrane</location>
        <topology evidence="1">Multi-pass membrane protein</topology>
    </subcellularLocation>
</comment>
<evidence type="ECO:0000256" key="7">
    <source>
        <dbReference type="SAM" id="Phobius"/>
    </source>
</evidence>
<evidence type="ECO:0000256" key="1">
    <source>
        <dbReference type="ARBA" id="ARBA00004141"/>
    </source>
</evidence>
<gene>
    <name evidence="9" type="ORF">CHI12_02870</name>
</gene>
<keyword evidence="3" id="KW-0813">Transport</keyword>
<dbReference type="PANTHER" id="PTHR42751">
    <property type="entry name" value="SODIUM/HYDROGEN EXCHANGER FAMILY/TRKA DOMAIN PROTEIN"/>
    <property type="match status" value="1"/>
</dbReference>
<feature type="transmembrane region" description="Helical" evidence="7">
    <location>
        <begin position="6"/>
        <end position="24"/>
    </location>
</feature>
<dbReference type="Gene3D" id="1.20.1530.20">
    <property type="match status" value="1"/>
</dbReference>
<dbReference type="AlphaFoldDB" id="A0A268HHE2"/>
<feature type="transmembrane region" description="Helical" evidence="7">
    <location>
        <begin position="112"/>
        <end position="131"/>
    </location>
</feature>
<evidence type="ECO:0000313" key="10">
    <source>
        <dbReference type="Proteomes" id="UP000216475"/>
    </source>
</evidence>
<dbReference type="EMBL" id="NPBH01000010">
    <property type="protein sequence ID" value="PAE09307.1"/>
    <property type="molecule type" value="Genomic_DNA"/>
</dbReference>
<feature type="transmembrane region" description="Helical" evidence="7">
    <location>
        <begin position="31"/>
        <end position="51"/>
    </location>
</feature>
<protein>
    <submittedName>
        <fullName evidence="9">Sodium:proton exchanger</fullName>
    </submittedName>
</protein>
<dbReference type="GO" id="GO:0015297">
    <property type="term" value="F:antiporter activity"/>
    <property type="evidence" value="ECO:0007669"/>
    <property type="project" value="InterPro"/>
</dbReference>
<dbReference type="Pfam" id="PF00999">
    <property type="entry name" value="Na_H_Exchanger"/>
    <property type="match status" value="1"/>
</dbReference>
<sequence>MQLPTLLGAGLVLLGIFYLGFLSIKIRFPSVILYILFGIVLADLLLHNEILHFSSEVGIVLLFFVLGLEFSISRLGGIAKKIWSTGLLDVMLSLGVTMGICLIMQVDLFTSFLIGAVAYATSSSITAKLLDDKSRMANMETEFILALLIFEDIIAPILVAVLIGISSSGSFEPISAVYLVLKILGLAVGAVVLSKTVFRRFETFMDKFEDEDFKIVLLIGIALTYGGLAVYLGLSEVLGAFLAGMILAESGKIERVEHAVNPIRDLLLPTFFIYFGTTIDFGDGVPMPVLLTIVLIWTMAAKVMTGYFGGLMYGLPKRVAFRGGLSICARGEFSVVIASIAVGTAKVFAGIYIVLAAFIGVLLFEFAPKLTNKIFGKPVTKKRNLKVPGS</sequence>
<evidence type="ECO:0000256" key="3">
    <source>
        <dbReference type="ARBA" id="ARBA00022448"/>
    </source>
</evidence>
<keyword evidence="4 7" id="KW-0812">Transmembrane</keyword>
<evidence type="ECO:0000256" key="5">
    <source>
        <dbReference type="ARBA" id="ARBA00022989"/>
    </source>
</evidence>
<reference evidence="9 10" key="1">
    <citation type="submission" date="2017-07" db="EMBL/GenBank/DDBJ databases">
        <title>Isolation and whole genome analysis of endospore-forming bacteria from heroin.</title>
        <authorList>
            <person name="Kalinowski J."/>
            <person name="Ahrens B."/>
            <person name="Al-Dilaimi A."/>
            <person name="Winkler A."/>
            <person name="Wibberg D."/>
            <person name="Schleenbecker U."/>
            <person name="Ruckert C."/>
            <person name="Wolfel R."/>
            <person name="Grass G."/>
        </authorList>
    </citation>
    <scope>NUCLEOTIDE SEQUENCE [LARGE SCALE GENOMIC DNA]</scope>
    <source>
        <strain evidence="9 10">7509</strain>
    </source>
</reference>